<evidence type="ECO:0000256" key="3">
    <source>
        <dbReference type="ARBA" id="ARBA00013169"/>
    </source>
</evidence>
<evidence type="ECO:0000259" key="14">
    <source>
        <dbReference type="Pfam" id="PF00133"/>
    </source>
</evidence>
<dbReference type="GO" id="GO:0002161">
    <property type="term" value="F:aminoacyl-tRNA deacylase activity"/>
    <property type="evidence" value="ECO:0007669"/>
    <property type="project" value="InterPro"/>
</dbReference>
<reference evidence="16" key="1">
    <citation type="submission" date="2021-06" db="EMBL/GenBank/DDBJ databases">
        <authorList>
            <person name="Kallberg Y."/>
            <person name="Tangrot J."/>
            <person name="Rosling A."/>
        </authorList>
    </citation>
    <scope>NUCLEOTIDE SEQUENCE</scope>
    <source>
        <strain evidence="16">87-6 pot B 2015</strain>
    </source>
</reference>
<accession>A0A9N8W5G1</accession>
<dbReference type="PROSITE" id="PS00178">
    <property type="entry name" value="AA_TRNA_LIGASE_I"/>
    <property type="match status" value="1"/>
</dbReference>
<dbReference type="Proteomes" id="UP000789375">
    <property type="component" value="Unassembled WGS sequence"/>
</dbReference>
<evidence type="ECO:0000256" key="10">
    <source>
        <dbReference type="ARBA" id="ARBA00029936"/>
    </source>
</evidence>
<dbReference type="NCBIfam" id="TIGR00422">
    <property type="entry name" value="valS"/>
    <property type="match status" value="1"/>
</dbReference>
<evidence type="ECO:0000256" key="6">
    <source>
        <dbReference type="ARBA" id="ARBA00022840"/>
    </source>
</evidence>
<dbReference type="Gene3D" id="3.90.740.10">
    <property type="entry name" value="Valyl/Leucyl/Isoleucyl-tRNA synthetase, editing domain"/>
    <property type="match status" value="1"/>
</dbReference>
<evidence type="ECO:0000313" key="16">
    <source>
        <dbReference type="EMBL" id="CAG8474879.1"/>
    </source>
</evidence>
<keyword evidence="8 12" id="KW-0175">Coiled coil</keyword>
<dbReference type="Pfam" id="PF08264">
    <property type="entry name" value="Anticodon_1"/>
    <property type="match status" value="1"/>
</dbReference>
<evidence type="ECO:0000313" key="17">
    <source>
        <dbReference type="Proteomes" id="UP000789375"/>
    </source>
</evidence>
<dbReference type="SUPFAM" id="SSF52374">
    <property type="entry name" value="Nucleotidylyl transferase"/>
    <property type="match status" value="1"/>
</dbReference>
<keyword evidence="5" id="KW-0547">Nucleotide-binding</keyword>
<feature type="region of interest" description="Disordered" evidence="13">
    <location>
        <begin position="347"/>
        <end position="374"/>
    </location>
</feature>
<dbReference type="SUPFAM" id="SSF47323">
    <property type="entry name" value="Anticodon-binding domain of a subclass of class I aminoacyl-tRNA synthetases"/>
    <property type="match status" value="1"/>
</dbReference>
<protein>
    <recommendedName>
        <fullName evidence="3">valine--tRNA ligase</fullName>
        <ecNumber evidence="3">6.1.1.9</ecNumber>
    </recommendedName>
    <alternativeName>
        <fullName evidence="10">Valyl-tRNA synthetase</fullName>
    </alternativeName>
</protein>
<dbReference type="NCBIfam" id="NF004349">
    <property type="entry name" value="PRK05729.1"/>
    <property type="match status" value="1"/>
</dbReference>
<evidence type="ECO:0000256" key="8">
    <source>
        <dbReference type="ARBA" id="ARBA00023054"/>
    </source>
</evidence>
<keyword evidence="4" id="KW-0436">Ligase</keyword>
<feature type="domain" description="Methionyl/Valyl/Leucyl/Isoleucyl-tRNA synthetase anticodon-binding" evidence="15">
    <location>
        <begin position="1231"/>
        <end position="1384"/>
    </location>
</feature>
<dbReference type="InterPro" id="IPR002300">
    <property type="entry name" value="aa-tRNA-synth_Ia"/>
</dbReference>
<dbReference type="InterPro" id="IPR014729">
    <property type="entry name" value="Rossmann-like_a/b/a_fold"/>
</dbReference>
<name>A0A9N8W5G1_FUNMO</name>
<comment type="similarity">
    <text evidence="2">Belongs to the class-I aminoacyl-tRNA synthetase family.</text>
</comment>
<evidence type="ECO:0000256" key="12">
    <source>
        <dbReference type="SAM" id="Coils"/>
    </source>
</evidence>
<dbReference type="SUPFAM" id="SSF50677">
    <property type="entry name" value="ValRS/IleRS/LeuRS editing domain"/>
    <property type="match status" value="1"/>
</dbReference>
<dbReference type="EMBL" id="CAJVPP010000366">
    <property type="protein sequence ID" value="CAG8474879.1"/>
    <property type="molecule type" value="Genomic_DNA"/>
</dbReference>
<dbReference type="FunFam" id="3.40.50.620:FF:000020">
    <property type="entry name" value="Valine--tRNA ligase, mitochondrial"/>
    <property type="match status" value="1"/>
</dbReference>
<dbReference type="GO" id="GO:0005524">
    <property type="term" value="F:ATP binding"/>
    <property type="evidence" value="ECO:0007669"/>
    <property type="project" value="UniProtKB-KW"/>
</dbReference>
<evidence type="ECO:0000256" key="7">
    <source>
        <dbReference type="ARBA" id="ARBA00022917"/>
    </source>
</evidence>
<dbReference type="Gene3D" id="3.40.50.620">
    <property type="entry name" value="HUPs"/>
    <property type="match status" value="2"/>
</dbReference>
<dbReference type="HAMAP" id="MF_02004">
    <property type="entry name" value="Val_tRNA_synth_type1"/>
    <property type="match status" value="1"/>
</dbReference>
<gene>
    <name evidence="16" type="ORF">FMOSSE_LOCUS2704</name>
</gene>
<keyword evidence="6" id="KW-0067">ATP-binding</keyword>
<feature type="coiled-coil region" evidence="12">
    <location>
        <begin position="73"/>
        <end position="107"/>
    </location>
</feature>
<evidence type="ECO:0000256" key="11">
    <source>
        <dbReference type="ARBA" id="ARBA00047552"/>
    </source>
</evidence>
<comment type="caution">
    <text evidence="16">The sequence shown here is derived from an EMBL/GenBank/DDBJ whole genome shotgun (WGS) entry which is preliminary data.</text>
</comment>
<dbReference type="CDD" id="cd00817">
    <property type="entry name" value="ValRS_core"/>
    <property type="match status" value="1"/>
</dbReference>
<comment type="subcellular location">
    <subcellularLocation>
        <location evidence="1">Cytoplasm</location>
    </subcellularLocation>
</comment>
<evidence type="ECO:0000256" key="13">
    <source>
        <dbReference type="SAM" id="MobiDB-lite"/>
    </source>
</evidence>
<sequence length="1561" mass="179064">MEPDPSNGIKSLSPSDALFTLLKRQAKEFETFGKRMSLDIQNSSKFYIQDQMKHELAKTLELDKILGKQQEQLVCQSHLIDSLRSRIKELENESITKSREIRRLKDEFLDFKKEIKTLLGLDETLSEEYDSDDFEFIHSYSKDTDSKSNQIVDIKKGDLTAITDDNTLPNDIKDDDISHANLTASADEINGSNIKSDEKVSVLFDEYFYSNVESHGESSTSAISPNNKYSDNEMIDKCERKLSSAASKGKGIESDITIPAEDHVNKEDHQLEDDLDEDIKYNPRNHPSHDPNQNLNAAQKLRDILLDLKASELENNEPNNLQDDFNYVKKNSASQRKEVTSCLPPITIDPQVVNGPSSSPSALKKKPTSESRKQPTIVEKIEADIQSTIVQFQERNAKIKQKTFNYLLNQFTLESLIKYQRTNYYNVLARGPKRSIKLMVKSALRSELCNRDKRVTQPIEEYVKRKIIPSLPPGIKSYTEYEKTCHFVKLSDEKKKRIKKISTIEPKTNRRNISLPGNNEVTSNILQVVQKPSVKLGKSYDFATVEQGWYDWWDQKGFFGSTNSDDKNSEKFIMLSPPPNVTGSLHIGHALTFSIQDALSRWYRMSGYRVSWIPGTDHAGIGTQSVVERKLLKEQNITRHDLGRENFVKEIWNWRKLHGDKIIQQLRCLGASLDWDNLFFTMDSPRSQAVTNAFIRLYNDGMIYRDTMLVNWCCALETVISDIEVDYETISKQTFLSLPGRVEKVEFGVIHKFAYPIADNGSSDLRELVVATTRIETMLGDTAVAVHPDDPRYKSLHGKYVMHPLLNKRIPIVCDPELVDMEFGTGAVKVTPGHDINDFACARRHQLPIINIFNKDGTLNDNCGIISLINNDRFDVRNIIVDKLQSLGYYRGKDTNHEMRVAICSRSGDVIEQLLQPQWYLRCKDMAQRALQDVENGNIVIKPSHHIEEWNRWLGNIQDWCISRQLWWGHSVPAYHLSYEGQTSGNGLWFVAASMNEADQLVKEYFRQNNISLQTNYTLKRDDDVLDTWFSSALLPLSALKWNGGHEIPTNYPTTMIETGFDILFFWVSRMTMLCTYFSGKPPFKNILLHAMVRDSQGRKMSKSLGNVIDPLHVIYGITSKEMQQSLCDSNLTKSEIRKSASSLSKEFPEGIKACGTDSLRFSLVSYTQQTRQINLDISNVVSSRNFCNKIWNLFKFAHDRFDSLNHVVSLHKTASASSLCAYTEHLSLVDRYILSKMANTIVYAHNGFQKMALHEVTDTLRNFIVGNLCGVYLEFVKPVLYGNQGDVDYKAQKAALRVFEICLDTSLRLLHPFMPFITEELWQSLLNRSENKFLPESIMLAEYPKIADFSMWQDSKVEHDMQVVLNIIHASRSLRQENNIPSKSLPFIIWTSDQELINDQGPIKKNFKDIQKFIKASELKIIDSQDDSSLNNSAVSFVTSNLKVYVPMSSIYEIFLKENNISKDDKLKELNKKLDKVILELGLLKNRMEKPEYESKAPATAKKIDSVSTMWWLYLTKYEFPVGVINLCEDPKVWFFTMVMTVYPWNFRHLFNSEINLPNQ</sequence>
<dbReference type="EC" id="6.1.1.9" evidence="3"/>
<dbReference type="Gene3D" id="1.10.730.10">
    <property type="entry name" value="Isoleucyl-tRNA Synthetase, Domain 1"/>
    <property type="match status" value="1"/>
</dbReference>
<dbReference type="InterPro" id="IPR013155">
    <property type="entry name" value="M/V/L/I-tRNA-synth_anticd-bd"/>
</dbReference>
<evidence type="ECO:0000256" key="1">
    <source>
        <dbReference type="ARBA" id="ARBA00004496"/>
    </source>
</evidence>
<dbReference type="CDD" id="cd07962">
    <property type="entry name" value="Anticodon_Ia_Val"/>
    <property type="match status" value="1"/>
</dbReference>
<keyword evidence="7" id="KW-0648">Protein biosynthesis</keyword>
<proteinExistence type="inferred from homology"/>
<evidence type="ECO:0000256" key="4">
    <source>
        <dbReference type="ARBA" id="ARBA00022598"/>
    </source>
</evidence>
<dbReference type="GO" id="GO:0005829">
    <property type="term" value="C:cytosol"/>
    <property type="evidence" value="ECO:0007669"/>
    <property type="project" value="TreeGrafter"/>
</dbReference>
<dbReference type="PANTHER" id="PTHR11946">
    <property type="entry name" value="VALYL-TRNA SYNTHETASES"/>
    <property type="match status" value="1"/>
</dbReference>
<dbReference type="InterPro" id="IPR002303">
    <property type="entry name" value="Valyl-tRNA_ligase"/>
</dbReference>
<dbReference type="GO" id="GO:0004832">
    <property type="term" value="F:valine-tRNA ligase activity"/>
    <property type="evidence" value="ECO:0007669"/>
    <property type="project" value="UniProtKB-EC"/>
</dbReference>
<dbReference type="Pfam" id="PF00133">
    <property type="entry name" value="tRNA-synt_1"/>
    <property type="match status" value="1"/>
</dbReference>
<dbReference type="PANTHER" id="PTHR11946:SF109">
    <property type="entry name" value="VALINE--TRNA LIGASE"/>
    <property type="match status" value="1"/>
</dbReference>
<evidence type="ECO:0000256" key="2">
    <source>
        <dbReference type="ARBA" id="ARBA00005594"/>
    </source>
</evidence>
<dbReference type="InterPro" id="IPR009008">
    <property type="entry name" value="Val/Leu/Ile-tRNA-synth_edit"/>
</dbReference>
<dbReference type="InterPro" id="IPR001412">
    <property type="entry name" value="aa-tRNA-synth_I_CS"/>
</dbReference>
<dbReference type="InterPro" id="IPR033705">
    <property type="entry name" value="Anticodon_Ia_Val"/>
</dbReference>
<comment type="catalytic activity">
    <reaction evidence="11">
        <text>tRNA(Val) + L-valine + ATP = L-valyl-tRNA(Val) + AMP + diphosphate</text>
        <dbReference type="Rhea" id="RHEA:10704"/>
        <dbReference type="Rhea" id="RHEA-COMP:9672"/>
        <dbReference type="Rhea" id="RHEA-COMP:9708"/>
        <dbReference type="ChEBI" id="CHEBI:30616"/>
        <dbReference type="ChEBI" id="CHEBI:33019"/>
        <dbReference type="ChEBI" id="CHEBI:57762"/>
        <dbReference type="ChEBI" id="CHEBI:78442"/>
        <dbReference type="ChEBI" id="CHEBI:78537"/>
        <dbReference type="ChEBI" id="CHEBI:456215"/>
        <dbReference type="EC" id="6.1.1.9"/>
    </reaction>
</comment>
<keyword evidence="9" id="KW-0030">Aminoacyl-tRNA synthetase</keyword>
<evidence type="ECO:0000256" key="9">
    <source>
        <dbReference type="ARBA" id="ARBA00023146"/>
    </source>
</evidence>
<dbReference type="FunFam" id="3.90.740.10:FF:000010">
    <property type="entry name" value="Valine--tRNA ligase"/>
    <property type="match status" value="1"/>
</dbReference>
<dbReference type="PRINTS" id="PR00986">
    <property type="entry name" value="TRNASYNTHVAL"/>
</dbReference>
<dbReference type="GO" id="GO:0006438">
    <property type="term" value="P:valyl-tRNA aminoacylation"/>
    <property type="evidence" value="ECO:0007669"/>
    <property type="project" value="InterPro"/>
</dbReference>
<dbReference type="InterPro" id="IPR009080">
    <property type="entry name" value="tRNAsynth_Ia_anticodon-bd"/>
</dbReference>
<keyword evidence="17" id="KW-1185">Reference proteome</keyword>
<feature type="domain" description="Aminoacyl-tRNA synthetase class Ia" evidence="14">
    <location>
        <begin position="549"/>
        <end position="1177"/>
    </location>
</feature>
<organism evidence="16 17">
    <name type="scientific">Funneliformis mosseae</name>
    <name type="common">Endomycorrhizal fungus</name>
    <name type="synonym">Glomus mosseae</name>
    <dbReference type="NCBI Taxonomy" id="27381"/>
    <lineage>
        <taxon>Eukaryota</taxon>
        <taxon>Fungi</taxon>
        <taxon>Fungi incertae sedis</taxon>
        <taxon>Mucoromycota</taxon>
        <taxon>Glomeromycotina</taxon>
        <taxon>Glomeromycetes</taxon>
        <taxon>Glomerales</taxon>
        <taxon>Glomeraceae</taxon>
        <taxon>Funneliformis</taxon>
    </lineage>
</organism>
<evidence type="ECO:0000256" key="5">
    <source>
        <dbReference type="ARBA" id="ARBA00022741"/>
    </source>
</evidence>
<evidence type="ECO:0000259" key="15">
    <source>
        <dbReference type="Pfam" id="PF08264"/>
    </source>
</evidence>